<dbReference type="HOGENOM" id="CLU_101868_0_0_1"/>
<sequence>MIVEKMKAPFWIARIVAFGLTFAWAIVDIGLGINALLKANHLKNQFTQQIPTAIVPYIIHLFDPPLKVPIAVTVSDDDISQTGALVTAVSALIALSCIVMILFHLRVRLSPLALRLQGAFLAFCAAFLFAVLVPYTVFYQTRSAIIGVTVLAIQIPENIVQTVQNVLGLQSKYSQLDFLQLIAILPWFTVIFAVITAVMLFVAASRVYTKSRYRGTPLEKVPTAKRKDVDVSPGPSV</sequence>
<dbReference type="OrthoDB" id="2560085at2759"/>
<keyword evidence="1" id="KW-0812">Transmembrane</keyword>
<evidence type="ECO:0000313" key="3">
    <source>
        <dbReference type="Proteomes" id="UP000054549"/>
    </source>
</evidence>
<name>A0A0C2X8D5_AMAMK</name>
<keyword evidence="1" id="KW-1133">Transmembrane helix</keyword>
<evidence type="ECO:0000313" key="2">
    <source>
        <dbReference type="EMBL" id="KIL64998.1"/>
    </source>
</evidence>
<dbReference type="InParanoid" id="A0A0C2X8D5"/>
<proteinExistence type="predicted"/>
<dbReference type="Proteomes" id="UP000054549">
    <property type="component" value="Unassembled WGS sequence"/>
</dbReference>
<feature type="transmembrane region" description="Helical" evidence="1">
    <location>
        <begin position="178"/>
        <end position="204"/>
    </location>
</feature>
<dbReference type="EMBL" id="KN818245">
    <property type="protein sequence ID" value="KIL64998.1"/>
    <property type="molecule type" value="Genomic_DNA"/>
</dbReference>
<protein>
    <submittedName>
        <fullName evidence="2">Uncharacterized protein</fullName>
    </submittedName>
</protein>
<keyword evidence="1" id="KW-0472">Membrane</keyword>
<feature type="transmembrane region" description="Helical" evidence="1">
    <location>
        <begin position="112"/>
        <end position="133"/>
    </location>
</feature>
<keyword evidence="3" id="KW-1185">Reference proteome</keyword>
<feature type="transmembrane region" description="Helical" evidence="1">
    <location>
        <begin position="84"/>
        <end position="105"/>
    </location>
</feature>
<feature type="transmembrane region" description="Helical" evidence="1">
    <location>
        <begin position="12"/>
        <end position="37"/>
    </location>
</feature>
<accession>A0A0C2X8D5</accession>
<organism evidence="2 3">
    <name type="scientific">Amanita muscaria (strain Koide BX008)</name>
    <dbReference type="NCBI Taxonomy" id="946122"/>
    <lineage>
        <taxon>Eukaryota</taxon>
        <taxon>Fungi</taxon>
        <taxon>Dikarya</taxon>
        <taxon>Basidiomycota</taxon>
        <taxon>Agaricomycotina</taxon>
        <taxon>Agaricomycetes</taxon>
        <taxon>Agaricomycetidae</taxon>
        <taxon>Agaricales</taxon>
        <taxon>Pluteineae</taxon>
        <taxon>Amanitaceae</taxon>
        <taxon>Amanita</taxon>
    </lineage>
</organism>
<gene>
    <name evidence="2" type="ORF">M378DRAFT_11108</name>
</gene>
<dbReference type="AlphaFoldDB" id="A0A0C2X8D5"/>
<evidence type="ECO:0000256" key="1">
    <source>
        <dbReference type="SAM" id="Phobius"/>
    </source>
</evidence>
<reference evidence="2 3" key="1">
    <citation type="submission" date="2014-04" db="EMBL/GenBank/DDBJ databases">
        <title>Evolutionary Origins and Diversification of the Mycorrhizal Mutualists.</title>
        <authorList>
            <consortium name="DOE Joint Genome Institute"/>
            <consortium name="Mycorrhizal Genomics Consortium"/>
            <person name="Kohler A."/>
            <person name="Kuo A."/>
            <person name="Nagy L.G."/>
            <person name="Floudas D."/>
            <person name="Copeland A."/>
            <person name="Barry K.W."/>
            <person name="Cichocki N."/>
            <person name="Veneault-Fourrey C."/>
            <person name="LaButti K."/>
            <person name="Lindquist E.A."/>
            <person name="Lipzen A."/>
            <person name="Lundell T."/>
            <person name="Morin E."/>
            <person name="Murat C."/>
            <person name="Riley R."/>
            <person name="Ohm R."/>
            <person name="Sun H."/>
            <person name="Tunlid A."/>
            <person name="Henrissat B."/>
            <person name="Grigoriev I.V."/>
            <person name="Hibbett D.S."/>
            <person name="Martin F."/>
        </authorList>
    </citation>
    <scope>NUCLEOTIDE SEQUENCE [LARGE SCALE GENOMIC DNA]</scope>
    <source>
        <strain evidence="2 3">Koide BX008</strain>
    </source>
</reference>